<feature type="region of interest" description="Disordered" evidence="1">
    <location>
        <begin position="201"/>
        <end position="303"/>
    </location>
</feature>
<keyword evidence="5" id="KW-1185">Reference proteome</keyword>
<feature type="compositionally biased region" description="Acidic residues" evidence="1">
    <location>
        <begin position="781"/>
        <end position="791"/>
    </location>
</feature>
<dbReference type="AlphaFoldDB" id="A0A9W7ZZH7"/>
<dbReference type="Pfam" id="PF23317">
    <property type="entry name" value="YVC1_C"/>
    <property type="match status" value="1"/>
</dbReference>
<gene>
    <name evidence="4" type="ORF">H4219_004050</name>
</gene>
<feature type="transmembrane region" description="Helical" evidence="2">
    <location>
        <begin position="543"/>
        <end position="561"/>
    </location>
</feature>
<feature type="region of interest" description="Disordered" evidence="1">
    <location>
        <begin position="773"/>
        <end position="861"/>
    </location>
</feature>
<keyword evidence="2" id="KW-0812">Transmembrane</keyword>
<feature type="compositionally biased region" description="Low complexity" evidence="1">
    <location>
        <begin position="831"/>
        <end position="840"/>
    </location>
</feature>
<dbReference type="OrthoDB" id="2373987at2759"/>
<feature type="region of interest" description="Disordered" evidence="1">
    <location>
        <begin position="896"/>
        <end position="956"/>
    </location>
</feature>
<comment type="caution">
    <text evidence="4">The sequence shown here is derived from an EMBL/GenBank/DDBJ whole genome shotgun (WGS) entry which is preliminary data.</text>
</comment>
<feature type="compositionally biased region" description="Polar residues" evidence="1">
    <location>
        <begin position="794"/>
        <end position="830"/>
    </location>
</feature>
<accession>A0A9W7ZZH7</accession>
<evidence type="ECO:0000256" key="1">
    <source>
        <dbReference type="SAM" id="MobiDB-lite"/>
    </source>
</evidence>
<sequence>MSSEETTRFLDDNNNDYDRIHNNYMSDVDAYDAIVEIYILLYQNVKVGLSMHQIHSPDTYINLIQPLKKQVRKVLAEHSGAALFSCLYVRGVNQALAEKKTRKADVFATRAIIAETLAICCAKELHSMKSQDQLRLAFCMRYVPFSRSTGVSVCATPISSYSARFAHYISKLQGGFGDIYSSRNFMGNVFSTGANIGTLGSKNSQPIQTGTKSVGTGLGSSNAGMTTTKGEELGNENSDRRRPLLSPRISSSTAIAAHSQEPADSIGEINNNANKNVVTNASGMQLGDPNNNGNNGSEDSEVGGIQKQSLLQIQPRVRKALATLHKEMAKTNEPEHTLEVAARTEAKRFTVQEPVNLMVNQLWKGRIRWKDYDIFQHSGSQNGHSSTNQDSYDPLNAGCETATTFNSHYELGTAISNIMPAGAHFTKLEIWLAQTLHPLRTPAFQCNVGTVHFAVFLVFYLLVLYTRSATMTLPESIFCVIGLSYIVDELRQVRENGMVVYTKNLWNSIDVFIYSIFSIYFVLRLKSLSTGDQDDIDRSYDILALNGIILWPRMFAVLDQFEFFGTLIIQLKYMLQSTGLFVVILIVVSLGFFQTFWLLSLRYSQEDTWVDISGMMFRIFFGNSYFGFDKAQSFGNIIGTVVMGMYIGISVLVLYNILIGVINQAYARILDNAQQEFRFAMMLKVLEYVTAHTTYPFIPPFNVVQLLILTPLKRSPVSSRVFVLARSLMLIVLYFPHLLVYSALHRIRYGVTEKRKRSVYYYDINTCEIRHSESEQSSISDIDESSDDDSDSSPVTPTGPLNDSALTPVQSSRVPTNSSIAAKIQSDPSATTTTVTNTFKNTHKRVDKKEKNTKFPDSDIDSFYQDHGEMQHQYQLVSGPNHRLVPILSKGSFGPSYEADYNPNSPPKRERSPKKPKSGLSPLNLFFSKSKGKSRSTDEHSIAPPSLFASSPPPYLQNDLNTIKEELQNMQTHQTSLDEKYEQLNNKLDTIIRHLSTKSLDNF</sequence>
<feature type="transmembrane region" description="Helical" evidence="2">
    <location>
        <begin position="504"/>
        <end position="523"/>
    </location>
</feature>
<feature type="compositionally biased region" description="Basic and acidic residues" evidence="1">
    <location>
        <begin position="229"/>
        <end position="242"/>
    </location>
</feature>
<feature type="transmembrane region" description="Helical" evidence="2">
    <location>
        <begin position="640"/>
        <end position="662"/>
    </location>
</feature>
<evidence type="ECO:0000313" key="5">
    <source>
        <dbReference type="Proteomes" id="UP001150538"/>
    </source>
</evidence>
<dbReference type="PANTHER" id="PTHR35859:SF1">
    <property type="entry name" value="NONSELECTIVE CATION CHANNEL PROTEIN"/>
    <property type="match status" value="1"/>
</dbReference>
<dbReference type="Proteomes" id="UP001150538">
    <property type="component" value="Unassembled WGS sequence"/>
</dbReference>
<feature type="transmembrane region" description="Helical" evidence="2">
    <location>
        <begin position="721"/>
        <end position="744"/>
    </location>
</feature>
<feature type="compositionally biased region" description="Low complexity" evidence="1">
    <location>
        <begin position="270"/>
        <end position="297"/>
    </location>
</feature>
<name>A0A9W7ZZH7_9FUNG</name>
<dbReference type="InterPro" id="IPR056336">
    <property type="entry name" value="YVC1_C"/>
</dbReference>
<evidence type="ECO:0000256" key="2">
    <source>
        <dbReference type="SAM" id="Phobius"/>
    </source>
</evidence>
<evidence type="ECO:0000313" key="4">
    <source>
        <dbReference type="EMBL" id="KAJ1915945.1"/>
    </source>
</evidence>
<protein>
    <recommendedName>
        <fullName evidence="3">Calcium channel YVC1-like C-terminal transmembrane domain-containing protein</fullName>
    </recommendedName>
</protein>
<proteinExistence type="predicted"/>
<dbReference type="InterPro" id="IPR052971">
    <property type="entry name" value="TRP_calcium_channel"/>
</dbReference>
<dbReference type="EMBL" id="JANBPU010000122">
    <property type="protein sequence ID" value="KAJ1915945.1"/>
    <property type="molecule type" value="Genomic_DNA"/>
</dbReference>
<keyword evidence="2" id="KW-1133">Transmembrane helix</keyword>
<evidence type="ECO:0000259" key="3">
    <source>
        <dbReference type="Pfam" id="PF23317"/>
    </source>
</evidence>
<feature type="domain" description="Calcium channel YVC1-like C-terminal transmembrane" evidence="3">
    <location>
        <begin position="453"/>
        <end position="738"/>
    </location>
</feature>
<organism evidence="4 5">
    <name type="scientific">Mycoemilia scoparia</name>
    <dbReference type="NCBI Taxonomy" id="417184"/>
    <lineage>
        <taxon>Eukaryota</taxon>
        <taxon>Fungi</taxon>
        <taxon>Fungi incertae sedis</taxon>
        <taxon>Zoopagomycota</taxon>
        <taxon>Kickxellomycotina</taxon>
        <taxon>Kickxellomycetes</taxon>
        <taxon>Kickxellales</taxon>
        <taxon>Kickxellaceae</taxon>
        <taxon>Mycoemilia</taxon>
    </lineage>
</organism>
<feature type="transmembrane region" description="Helical" evidence="2">
    <location>
        <begin position="448"/>
        <end position="466"/>
    </location>
</feature>
<feature type="compositionally biased region" description="Basic and acidic residues" evidence="1">
    <location>
        <begin position="847"/>
        <end position="857"/>
    </location>
</feature>
<feature type="transmembrane region" description="Helical" evidence="2">
    <location>
        <begin position="573"/>
        <end position="597"/>
    </location>
</feature>
<dbReference type="PANTHER" id="PTHR35859">
    <property type="entry name" value="NONSELECTIVE CATION CHANNEL PROTEIN"/>
    <property type="match status" value="1"/>
</dbReference>
<keyword evidence="2" id="KW-0472">Membrane</keyword>
<feature type="compositionally biased region" description="Polar residues" evidence="1">
    <location>
        <begin position="201"/>
        <end position="228"/>
    </location>
</feature>
<reference evidence="4" key="1">
    <citation type="submission" date="2022-07" db="EMBL/GenBank/DDBJ databases">
        <title>Phylogenomic reconstructions and comparative analyses of Kickxellomycotina fungi.</title>
        <authorList>
            <person name="Reynolds N.K."/>
            <person name="Stajich J.E."/>
            <person name="Barry K."/>
            <person name="Grigoriev I.V."/>
            <person name="Crous P."/>
            <person name="Smith M.E."/>
        </authorList>
    </citation>
    <scope>NUCLEOTIDE SEQUENCE</scope>
    <source>
        <strain evidence="4">NBRC 100468</strain>
    </source>
</reference>